<dbReference type="PANTHER" id="PTHR43072">
    <property type="entry name" value="N-ACETYLTRANSFERASE"/>
    <property type="match status" value="1"/>
</dbReference>
<dbReference type="Pfam" id="PF13420">
    <property type="entry name" value="Acetyltransf_4"/>
    <property type="match status" value="1"/>
</dbReference>
<dbReference type="CDD" id="cd04301">
    <property type="entry name" value="NAT_SF"/>
    <property type="match status" value="1"/>
</dbReference>
<name>A0A7I8D1N0_9FIRM</name>
<keyword evidence="3" id="KW-1185">Reference proteome</keyword>
<evidence type="ECO:0000259" key="1">
    <source>
        <dbReference type="PROSITE" id="PS51186"/>
    </source>
</evidence>
<sequence length="195" mass="22277">MNIRFAVPADAPSLLRIYAQYMDTPVTFECTLPSQQEFAGRIASIGSEYPYLVCEEEGAIVGYAYAHRQMEREAYQWNAELSIYLDEAVTSRGIGTRLYRILMELLKRQGVKTVYGGVTVPNEKSERLHKSLGFVRLGTYRNTGYKCGKWHDVAWFEKQIGTYDPNPKPILPITCIPKETLEDILQGTYTSHEEH</sequence>
<dbReference type="PROSITE" id="PS51186">
    <property type="entry name" value="GNAT"/>
    <property type="match status" value="1"/>
</dbReference>
<organism evidence="2 3">
    <name type="scientific">Solibaculum mannosilyticum</name>
    <dbReference type="NCBI Taxonomy" id="2780922"/>
    <lineage>
        <taxon>Bacteria</taxon>
        <taxon>Bacillati</taxon>
        <taxon>Bacillota</taxon>
        <taxon>Clostridia</taxon>
        <taxon>Eubacteriales</taxon>
        <taxon>Oscillospiraceae</taxon>
        <taxon>Solibaculum</taxon>
    </lineage>
</organism>
<evidence type="ECO:0000313" key="2">
    <source>
        <dbReference type="EMBL" id="BCI59905.1"/>
    </source>
</evidence>
<dbReference type="KEGG" id="sman:C12CBH8_05440"/>
<evidence type="ECO:0000313" key="3">
    <source>
        <dbReference type="Proteomes" id="UP000593890"/>
    </source>
</evidence>
<dbReference type="Proteomes" id="UP000593890">
    <property type="component" value="Chromosome"/>
</dbReference>
<keyword evidence="2" id="KW-0808">Transferase</keyword>
<dbReference type="Gene3D" id="3.40.630.30">
    <property type="match status" value="1"/>
</dbReference>
<reference evidence="3" key="1">
    <citation type="submission" date="2020-07" db="EMBL/GenBank/DDBJ databases">
        <title>Complete genome sequencing of Clostridia bacterium strain 12CBH8.</title>
        <authorList>
            <person name="Sakamoto M."/>
            <person name="Murakami T."/>
            <person name="Mori H."/>
        </authorList>
    </citation>
    <scope>NUCLEOTIDE SEQUENCE [LARGE SCALE GENOMIC DNA]</scope>
    <source>
        <strain evidence="3">12CBH8</strain>
    </source>
</reference>
<dbReference type="InterPro" id="IPR000182">
    <property type="entry name" value="GNAT_dom"/>
</dbReference>
<protein>
    <submittedName>
        <fullName evidence="2">GNAT family N-acetyltransferase</fullName>
    </submittedName>
</protein>
<accession>A0A7I8D1N0</accession>
<feature type="domain" description="N-acetyltransferase" evidence="1">
    <location>
        <begin position="1"/>
        <end position="161"/>
    </location>
</feature>
<dbReference type="SUPFAM" id="SSF55729">
    <property type="entry name" value="Acyl-CoA N-acyltransferases (Nat)"/>
    <property type="match status" value="1"/>
</dbReference>
<dbReference type="GO" id="GO:0016747">
    <property type="term" value="F:acyltransferase activity, transferring groups other than amino-acyl groups"/>
    <property type="evidence" value="ECO:0007669"/>
    <property type="project" value="InterPro"/>
</dbReference>
<dbReference type="EMBL" id="AP023321">
    <property type="protein sequence ID" value="BCI59905.1"/>
    <property type="molecule type" value="Genomic_DNA"/>
</dbReference>
<gene>
    <name evidence="2" type="ORF">C12CBH8_05440</name>
</gene>
<dbReference type="AlphaFoldDB" id="A0A7I8D1N0"/>
<dbReference type="RefSeq" id="WP_246441661.1">
    <property type="nucleotide sequence ID" value="NZ_AP023321.1"/>
</dbReference>
<dbReference type="InterPro" id="IPR016181">
    <property type="entry name" value="Acyl_CoA_acyltransferase"/>
</dbReference>
<proteinExistence type="predicted"/>
<dbReference type="PANTHER" id="PTHR43072:SF8">
    <property type="entry name" value="ACYLTRANSFERASE FABY-RELATED"/>
    <property type="match status" value="1"/>
</dbReference>